<comment type="subcellular location">
    <subcellularLocation>
        <location evidence="6">Cytoplasm</location>
    </subcellularLocation>
</comment>
<gene>
    <name evidence="6" type="primary">tilS</name>
    <name evidence="8" type="ORF">CG50_13935</name>
</gene>
<comment type="function">
    <text evidence="6">Ligates lysine onto the cytidine present at position 34 of the AUA codon-specific tRNA(Ile) that contains the anticodon CAU, in an ATP-dependent manner. Cytidine is converted to lysidine, thus changing the amino acid specificity of the tRNA from methionine to isoleucine.</text>
</comment>
<accession>A0A086Y165</accession>
<dbReference type="InterPro" id="IPR012795">
    <property type="entry name" value="tRNA_Ile_lys_synt_N"/>
</dbReference>
<dbReference type="GO" id="GO:0032267">
    <property type="term" value="F:tRNA(Ile)-lysidine synthase activity"/>
    <property type="evidence" value="ECO:0007669"/>
    <property type="project" value="UniProtKB-EC"/>
</dbReference>
<dbReference type="CDD" id="cd01992">
    <property type="entry name" value="TilS_N"/>
    <property type="match status" value="1"/>
</dbReference>
<dbReference type="Proteomes" id="UP000028824">
    <property type="component" value="Unassembled WGS sequence"/>
</dbReference>
<proteinExistence type="inferred from homology"/>
<dbReference type="InterPro" id="IPR011063">
    <property type="entry name" value="TilS/TtcA_N"/>
</dbReference>
<feature type="domain" description="tRNA(Ile)-lysidine/2-thiocytidine synthase N-terminal" evidence="7">
    <location>
        <begin position="14"/>
        <end position="188"/>
    </location>
</feature>
<comment type="catalytic activity">
    <reaction evidence="5 6">
        <text>cytidine(34) in tRNA(Ile2) + L-lysine + ATP = lysidine(34) in tRNA(Ile2) + AMP + diphosphate + H(+)</text>
        <dbReference type="Rhea" id="RHEA:43744"/>
        <dbReference type="Rhea" id="RHEA-COMP:10625"/>
        <dbReference type="Rhea" id="RHEA-COMP:10670"/>
        <dbReference type="ChEBI" id="CHEBI:15378"/>
        <dbReference type="ChEBI" id="CHEBI:30616"/>
        <dbReference type="ChEBI" id="CHEBI:32551"/>
        <dbReference type="ChEBI" id="CHEBI:33019"/>
        <dbReference type="ChEBI" id="CHEBI:82748"/>
        <dbReference type="ChEBI" id="CHEBI:83665"/>
        <dbReference type="ChEBI" id="CHEBI:456215"/>
        <dbReference type="EC" id="6.3.4.19"/>
    </reaction>
</comment>
<reference evidence="8 9" key="1">
    <citation type="submission" date="2014-03" db="EMBL/GenBank/DDBJ databases">
        <title>Genome of Paenirhodobacter enshiensis DW2-9.</title>
        <authorList>
            <person name="Wang D."/>
            <person name="Wang G."/>
        </authorList>
    </citation>
    <scope>NUCLEOTIDE SEQUENCE [LARGE SCALE GENOMIC DNA]</scope>
    <source>
        <strain evidence="8 9">DW2-9</strain>
    </source>
</reference>
<comment type="domain">
    <text evidence="6">The N-terminal region contains the highly conserved SGGXDS motif, predicted to be a P-loop motif involved in ATP binding.</text>
</comment>
<dbReference type="GO" id="GO:0005524">
    <property type="term" value="F:ATP binding"/>
    <property type="evidence" value="ECO:0007669"/>
    <property type="project" value="UniProtKB-UniRule"/>
</dbReference>
<keyword evidence="3 6" id="KW-0547">Nucleotide-binding</keyword>
<comment type="caution">
    <text evidence="8">The sequence shown here is derived from an EMBL/GenBank/DDBJ whole genome shotgun (WGS) entry which is preliminary data.</text>
</comment>
<dbReference type="eggNOG" id="COG0037">
    <property type="taxonomic scope" value="Bacteria"/>
</dbReference>
<sequence length="408" mass="42979">MLADALAPDAPRRVGVAVSGGGDSTALLLAAVQAGFGVQAVTVDHHLRPESRAEAEGVAALCARLGVAHDILDWDGASATGNVYDAGRRARFALIGAWARAEGLGDVLLGHTADDEAETFLMRVARSSGLEGLSGMRPRFEEAGTIWHRPLLSVGRATLRDWLRGQGAGWFDDPSNEDTAHARVRVRQALAGLAPTGVTAETISRTVAHLAEANRALDAILARWCDAHLREAGGEISVPFAGFCTLDPELRRRLIGRALNWIAGADYPPRAAKLEALVARLKPDAAPLRATLHGCRVALSRGRLSLTREAAAIAALRVPVTAGTALWDGWAVRAPEGQDGAGCHVAALGTALPKEAGRDPAGPGRAALRVSPAIWRGETLISAPLAGLSAGWTVRNCRGSFILREFRR</sequence>
<dbReference type="SUPFAM" id="SSF52402">
    <property type="entry name" value="Adenine nucleotide alpha hydrolases-like"/>
    <property type="match status" value="1"/>
</dbReference>
<dbReference type="NCBIfam" id="TIGR02432">
    <property type="entry name" value="lysidine_TilS_N"/>
    <property type="match status" value="1"/>
</dbReference>
<dbReference type="Pfam" id="PF01171">
    <property type="entry name" value="ATP_bind_3"/>
    <property type="match status" value="1"/>
</dbReference>
<keyword evidence="2 6" id="KW-0819">tRNA processing</keyword>
<evidence type="ECO:0000313" key="8">
    <source>
        <dbReference type="EMBL" id="KFI28015.1"/>
    </source>
</evidence>
<evidence type="ECO:0000256" key="5">
    <source>
        <dbReference type="ARBA" id="ARBA00048539"/>
    </source>
</evidence>
<dbReference type="STRING" id="1105367.CG50_13935"/>
<organism evidence="8 9">
    <name type="scientific">Paenirhodobacter enshiensis</name>
    <dbReference type="NCBI Taxonomy" id="1105367"/>
    <lineage>
        <taxon>Bacteria</taxon>
        <taxon>Pseudomonadati</taxon>
        <taxon>Pseudomonadota</taxon>
        <taxon>Alphaproteobacteria</taxon>
        <taxon>Rhodobacterales</taxon>
        <taxon>Rhodobacter group</taxon>
        <taxon>Paenirhodobacter</taxon>
    </lineage>
</organism>
<evidence type="ECO:0000256" key="6">
    <source>
        <dbReference type="HAMAP-Rule" id="MF_01161"/>
    </source>
</evidence>
<dbReference type="Gene3D" id="3.40.50.620">
    <property type="entry name" value="HUPs"/>
    <property type="match status" value="1"/>
</dbReference>
<comment type="similarity">
    <text evidence="6">Belongs to the tRNA(Ile)-lysidine synthase family.</text>
</comment>
<keyword evidence="1 6" id="KW-0436">Ligase</keyword>
<dbReference type="PANTHER" id="PTHR43033:SF5">
    <property type="entry name" value="TRNA(ILE)-LYSIDINE SYNTHETASE"/>
    <property type="match status" value="1"/>
</dbReference>
<evidence type="ECO:0000256" key="1">
    <source>
        <dbReference type="ARBA" id="ARBA00022598"/>
    </source>
</evidence>
<dbReference type="GO" id="GO:0006400">
    <property type="term" value="P:tRNA modification"/>
    <property type="evidence" value="ECO:0007669"/>
    <property type="project" value="UniProtKB-UniRule"/>
</dbReference>
<dbReference type="InterPro" id="IPR014729">
    <property type="entry name" value="Rossmann-like_a/b/a_fold"/>
</dbReference>
<dbReference type="EMBL" id="JFZB01000007">
    <property type="protein sequence ID" value="KFI28015.1"/>
    <property type="molecule type" value="Genomic_DNA"/>
</dbReference>
<keyword evidence="4 6" id="KW-0067">ATP-binding</keyword>
<dbReference type="AlphaFoldDB" id="A0A086Y165"/>
<keyword evidence="9" id="KW-1185">Reference proteome</keyword>
<dbReference type="EC" id="6.3.4.19" evidence="6"/>
<dbReference type="HAMAP" id="MF_01161">
    <property type="entry name" value="tRNA_Ile_lys_synt"/>
    <property type="match status" value="1"/>
</dbReference>
<evidence type="ECO:0000256" key="2">
    <source>
        <dbReference type="ARBA" id="ARBA00022694"/>
    </source>
</evidence>
<evidence type="ECO:0000313" key="9">
    <source>
        <dbReference type="Proteomes" id="UP000028824"/>
    </source>
</evidence>
<dbReference type="GO" id="GO:0005737">
    <property type="term" value="C:cytoplasm"/>
    <property type="evidence" value="ECO:0007669"/>
    <property type="project" value="UniProtKB-SubCell"/>
</dbReference>
<name>A0A086Y165_9RHOB</name>
<evidence type="ECO:0000256" key="3">
    <source>
        <dbReference type="ARBA" id="ARBA00022741"/>
    </source>
</evidence>
<evidence type="ECO:0000256" key="4">
    <source>
        <dbReference type="ARBA" id="ARBA00022840"/>
    </source>
</evidence>
<evidence type="ECO:0000259" key="7">
    <source>
        <dbReference type="Pfam" id="PF01171"/>
    </source>
</evidence>
<dbReference type="PANTHER" id="PTHR43033">
    <property type="entry name" value="TRNA(ILE)-LYSIDINE SYNTHASE-RELATED"/>
    <property type="match status" value="1"/>
</dbReference>
<keyword evidence="6" id="KW-0963">Cytoplasm</keyword>
<feature type="binding site" evidence="6">
    <location>
        <begin position="19"/>
        <end position="24"/>
    </location>
    <ligand>
        <name>ATP</name>
        <dbReference type="ChEBI" id="CHEBI:30616"/>
    </ligand>
</feature>
<protein>
    <recommendedName>
        <fullName evidence="6">tRNA(Ile)-lysidine synthase</fullName>
        <ecNumber evidence="6">6.3.4.19</ecNumber>
    </recommendedName>
    <alternativeName>
        <fullName evidence="6">tRNA(Ile)-2-lysyl-cytidine synthase</fullName>
    </alternativeName>
    <alternativeName>
        <fullName evidence="6">tRNA(Ile)-lysidine synthetase</fullName>
    </alternativeName>
</protein>
<dbReference type="InterPro" id="IPR012094">
    <property type="entry name" value="tRNA_Ile_lys_synt"/>
</dbReference>